<organism evidence="3 4">
    <name type="scientific">Prorocentrum cordatum</name>
    <dbReference type="NCBI Taxonomy" id="2364126"/>
    <lineage>
        <taxon>Eukaryota</taxon>
        <taxon>Sar</taxon>
        <taxon>Alveolata</taxon>
        <taxon>Dinophyceae</taxon>
        <taxon>Prorocentrales</taxon>
        <taxon>Prorocentraceae</taxon>
        <taxon>Prorocentrum</taxon>
    </lineage>
</organism>
<feature type="domain" description="HTH OST-type" evidence="2">
    <location>
        <begin position="248"/>
        <end position="324"/>
    </location>
</feature>
<sequence length="349" mass="36459">MPTYGLSSVGVVAARLGDGLLHGGGAPEAVRGHHPQHLTGCLARFPICGPKASRGRSGHAQDFKELGWPASGGSSESTDSAGAAAVYQGRASHPKLGKSIPLQIELLWADDCASGTWFMFGKSVEAVAERSSEWHLVVRSAGSVRCATLRGRWASHNRVVGEFFFGADGRGTFELLQSPPVSLSPECARWGWGMCSRTSSAASCLAALGAPEQEPAVAGSGPPAETKAAAGQPPVTRAAAGKQVIFTTEAQLAEALAEVLKTHPNGIDLAHLKTTIRKGSGLWVSESFLGYKKLTDLIKSPIMSSACRIQNSGSFSRVFAFAAAAGKASYDAPEVKPARSVYSPRAFSL</sequence>
<proteinExistence type="predicted"/>
<dbReference type="EMBL" id="CAUYUJ010016872">
    <property type="protein sequence ID" value="CAK0869686.1"/>
    <property type="molecule type" value="Genomic_DNA"/>
</dbReference>
<gene>
    <name evidence="3" type="ORF">PCOR1329_LOCUS55953</name>
</gene>
<evidence type="ECO:0000256" key="1">
    <source>
        <dbReference type="SAM" id="MobiDB-lite"/>
    </source>
</evidence>
<dbReference type="InterPro" id="IPR041966">
    <property type="entry name" value="LOTUS-like"/>
</dbReference>
<feature type="region of interest" description="Disordered" evidence="1">
    <location>
        <begin position="56"/>
        <end position="80"/>
    </location>
</feature>
<protein>
    <recommendedName>
        <fullName evidence="2">HTH OST-type domain-containing protein</fullName>
    </recommendedName>
</protein>
<name>A0ABN9V9N6_9DINO</name>
<dbReference type="Gene3D" id="3.30.420.610">
    <property type="entry name" value="LOTUS domain-like"/>
    <property type="match status" value="1"/>
</dbReference>
<accession>A0ABN9V9N6</accession>
<dbReference type="PROSITE" id="PS51644">
    <property type="entry name" value="HTH_OST"/>
    <property type="match status" value="1"/>
</dbReference>
<comment type="caution">
    <text evidence="3">The sequence shown here is derived from an EMBL/GenBank/DDBJ whole genome shotgun (WGS) entry which is preliminary data.</text>
</comment>
<keyword evidence="4" id="KW-1185">Reference proteome</keyword>
<dbReference type="Proteomes" id="UP001189429">
    <property type="component" value="Unassembled WGS sequence"/>
</dbReference>
<evidence type="ECO:0000313" key="3">
    <source>
        <dbReference type="EMBL" id="CAK0869686.1"/>
    </source>
</evidence>
<evidence type="ECO:0000313" key="4">
    <source>
        <dbReference type="Proteomes" id="UP001189429"/>
    </source>
</evidence>
<evidence type="ECO:0000259" key="2">
    <source>
        <dbReference type="PROSITE" id="PS51644"/>
    </source>
</evidence>
<dbReference type="Pfam" id="PF12872">
    <property type="entry name" value="OST-HTH"/>
    <property type="match status" value="1"/>
</dbReference>
<reference evidence="3" key="1">
    <citation type="submission" date="2023-10" db="EMBL/GenBank/DDBJ databases">
        <authorList>
            <person name="Chen Y."/>
            <person name="Shah S."/>
            <person name="Dougan E. K."/>
            <person name="Thang M."/>
            <person name="Chan C."/>
        </authorList>
    </citation>
    <scope>NUCLEOTIDE SEQUENCE [LARGE SCALE GENOMIC DNA]</scope>
</reference>
<dbReference type="InterPro" id="IPR025605">
    <property type="entry name" value="OST-HTH/LOTUS_dom"/>
</dbReference>